<evidence type="ECO:0000313" key="2">
    <source>
        <dbReference type="Proteomes" id="UP000460272"/>
    </source>
</evidence>
<organism evidence="1 2">
    <name type="scientific">Trebonia kvetii</name>
    <dbReference type="NCBI Taxonomy" id="2480626"/>
    <lineage>
        <taxon>Bacteria</taxon>
        <taxon>Bacillati</taxon>
        <taxon>Actinomycetota</taxon>
        <taxon>Actinomycetes</taxon>
        <taxon>Streptosporangiales</taxon>
        <taxon>Treboniaceae</taxon>
        <taxon>Trebonia</taxon>
    </lineage>
</organism>
<gene>
    <name evidence="1" type="ORF">EAS64_02925</name>
</gene>
<name>A0A6P2C4N7_9ACTN</name>
<reference evidence="1 2" key="1">
    <citation type="submission" date="2018-11" db="EMBL/GenBank/DDBJ databases">
        <title>Trebonia kvetii gen.nov., sp.nov., a novel acidophilic actinobacterium, and proposal of the new actinobacterial family Treboniaceae fam. nov.</title>
        <authorList>
            <person name="Rapoport D."/>
            <person name="Sagova-Mareckova M."/>
            <person name="Sedlacek I."/>
            <person name="Provaznik J."/>
            <person name="Kralova S."/>
            <person name="Pavlinic D."/>
            <person name="Benes V."/>
            <person name="Kopecky J."/>
        </authorList>
    </citation>
    <scope>NUCLEOTIDE SEQUENCE [LARGE SCALE GENOMIC DNA]</scope>
    <source>
        <strain evidence="1 2">15Tr583</strain>
    </source>
</reference>
<keyword evidence="2" id="KW-1185">Reference proteome</keyword>
<dbReference type="Proteomes" id="UP000460272">
    <property type="component" value="Unassembled WGS sequence"/>
</dbReference>
<evidence type="ECO:0000313" key="1">
    <source>
        <dbReference type="EMBL" id="TVZ06392.1"/>
    </source>
</evidence>
<sequence length="96" mass="10501">MRVMARISMPVESGNQAIKDGTLGAVMQRAAERWKPEAMFFTTFDGQRTAFMVFDLPDASGIPPFAEPFFMELNASVELAPAMNGDDLQKGLSQLG</sequence>
<evidence type="ECO:0008006" key="3">
    <source>
        <dbReference type="Google" id="ProtNLM"/>
    </source>
</evidence>
<proteinExistence type="predicted"/>
<dbReference type="AlphaFoldDB" id="A0A6P2C4N7"/>
<protein>
    <recommendedName>
        <fullName evidence="3">DUF3303 domain-containing protein</fullName>
    </recommendedName>
</protein>
<comment type="caution">
    <text evidence="1">The sequence shown here is derived from an EMBL/GenBank/DDBJ whole genome shotgun (WGS) entry which is preliminary data.</text>
</comment>
<dbReference type="OrthoDB" id="120749at2"/>
<accession>A0A6P2C4N7</accession>
<dbReference type="EMBL" id="RPFW01000001">
    <property type="protein sequence ID" value="TVZ06392.1"/>
    <property type="molecule type" value="Genomic_DNA"/>
</dbReference>